<keyword evidence="3" id="KW-1185">Reference proteome</keyword>
<comment type="caution">
    <text evidence="2">The sequence shown here is derived from an EMBL/GenBank/DDBJ whole genome shotgun (WGS) entry which is preliminary data.</text>
</comment>
<protein>
    <submittedName>
        <fullName evidence="2">Uncharacterized protein</fullName>
    </submittedName>
</protein>
<reference evidence="2 3" key="1">
    <citation type="submission" date="2024-01" db="EMBL/GenBank/DDBJ databases">
        <title>A draft genome for a cacao thread blight-causing isolate of Paramarasmius palmivorus.</title>
        <authorList>
            <person name="Baruah I.K."/>
            <person name="Bukari Y."/>
            <person name="Amoako-Attah I."/>
            <person name="Meinhardt L.W."/>
            <person name="Bailey B.A."/>
            <person name="Cohen S.P."/>
        </authorList>
    </citation>
    <scope>NUCLEOTIDE SEQUENCE [LARGE SCALE GENOMIC DNA]</scope>
    <source>
        <strain evidence="2 3">GH-12</strain>
    </source>
</reference>
<dbReference type="Proteomes" id="UP001383192">
    <property type="component" value="Unassembled WGS sequence"/>
</dbReference>
<sequence length="172" mass="19266">MFTCTACNARLPSYTGYKLHLQYSPNLTCRQLYDQLQSYIPEALDSDSSDLDDEDGMSTDEGEIPEFSSDSDDEDGIPKFEGDYFGDDYDTDDFGMVEDNVGRIEEGVVELGLGDGEDEELATTENEPSPVAPISVPYHVDELDSEAEIDAFTSRQAFEERLREQIVVEKFP</sequence>
<dbReference type="AlphaFoldDB" id="A0AAW0BHV2"/>
<accession>A0AAW0BHV2</accession>
<gene>
    <name evidence="2" type="ORF">VNI00_016036</name>
</gene>
<organism evidence="2 3">
    <name type="scientific">Paramarasmius palmivorus</name>
    <dbReference type="NCBI Taxonomy" id="297713"/>
    <lineage>
        <taxon>Eukaryota</taxon>
        <taxon>Fungi</taxon>
        <taxon>Dikarya</taxon>
        <taxon>Basidiomycota</taxon>
        <taxon>Agaricomycotina</taxon>
        <taxon>Agaricomycetes</taxon>
        <taxon>Agaricomycetidae</taxon>
        <taxon>Agaricales</taxon>
        <taxon>Marasmiineae</taxon>
        <taxon>Marasmiaceae</taxon>
        <taxon>Paramarasmius</taxon>
    </lineage>
</organism>
<evidence type="ECO:0000256" key="1">
    <source>
        <dbReference type="SAM" id="MobiDB-lite"/>
    </source>
</evidence>
<dbReference type="EMBL" id="JAYKXP010000115">
    <property type="protein sequence ID" value="KAK7025399.1"/>
    <property type="molecule type" value="Genomic_DNA"/>
</dbReference>
<evidence type="ECO:0000313" key="2">
    <source>
        <dbReference type="EMBL" id="KAK7025399.1"/>
    </source>
</evidence>
<feature type="region of interest" description="Disordered" evidence="1">
    <location>
        <begin position="114"/>
        <end position="134"/>
    </location>
</feature>
<feature type="compositionally biased region" description="Acidic residues" evidence="1">
    <location>
        <begin position="44"/>
        <end position="75"/>
    </location>
</feature>
<proteinExistence type="predicted"/>
<name>A0AAW0BHV2_9AGAR</name>
<feature type="region of interest" description="Disordered" evidence="1">
    <location>
        <begin position="44"/>
        <end position="84"/>
    </location>
</feature>
<evidence type="ECO:0000313" key="3">
    <source>
        <dbReference type="Proteomes" id="UP001383192"/>
    </source>
</evidence>